<dbReference type="AlphaFoldDB" id="A0A645G1I4"/>
<accession>A0A645G1I4</accession>
<dbReference type="Pfam" id="PF01297">
    <property type="entry name" value="ZnuA"/>
    <property type="match status" value="1"/>
</dbReference>
<name>A0A645G1I4_9ZZZZ</name>
<dbReference type="Gene3D" id="3.40.50.1980">
    <property type="entry name" value="Nitrogenase molybdenum iron protein domain"/>
    <property type="match status" value="1"/>
</dbReference>
<sequence>MSDVAQAVTDELSTLSPDAGDYFAEQHTAWTQDMQDYQNLIATLKAGANGRNYAATESIFDYMAQAVGLTDATPEGFARAAANESDPTPTDIAAFETAVTQGQIDVLIYKNTQTDRE</sequence>
<dbReference type="SUPFAM" id="SSF53807">
    <property type="entry name" value="Helical backbone' metal receptor"/>
    <property type="match status" value="1"/>
</dbReference>
<protein>
    <submittedName>
        <fullName evidence="1">Uncharacterized protein</fullName>
    </submittedName>
</protein>
<dbReference type="EMBL" id="VSSQ01067398">
    <property type="protein sequence ID" value="MPN19792.1"/>
    <property type="molecule type" value="Genomic_DNA"/>
</dbReference>
<reference evidence="1" key="1">
    <citation type="submission" date="2019-08" db="EMBL/GenBank/DDBJ databases">
        <authorList>
            <person name="Kucharzyk K."/>
            <person name="Murdoch R.W."/>
            <person name="Higgins S."/>
            <person name="Loffler F."/>
        </authorList>
    </citation>
    <scope>NUCLEOTIDE SEQUENCE</scope>
</reference>
<dbReference type="GO" id="GO:0046872">
    <property type="term" value="F:metal ion binding"/>
    <property type="evidence" value="ECO:0007669"/>
    <property type="project" value="InterPro"/>
</dbReference>
<dbReference type="InterPro" id="IPR006127">
    <property type="entry name" value="ZnuA-like"/>
</dbReference>
<gene>
    <name evidence="1" type="ORF">SDC9_167164</name>
</gene>
<comment type="caution">
    <text evidence="1">The sequence shown here is derived from an EMBL/GenBank/DDBJ whole genome shotgun (WGS) entry which is preliminary data.</text>
</comment>
<evidence type="ECO:0000313" key="1">
    <source>
        <dbReference type="EMBL" id="MPN19792.1"/>
    </source>
</evidence>
<dbReference type="InterPro" id="IPR050492">
    <property type="entry name" value="Bact_metal-bind_prot9"/>
</dbReference>
<proteinExistence type="predicted"/>
<dbReference type="PANTHER" id="PTHR42953">
    <property type="entry name" value="HIGH-AFFINITY ZINC UPTAKE SYSTEM PROTEIN ZNUA-RELATED"/>
    <property type="match status" value="1"/>
</dbReference>
<organism evidence="1">
    <name type="scientific">bioreactor metagenome</name>
    <dbReference type="NCBI Taxonomy" id="1076179"/>
    <lineage>
        <taxon>unclassified sequences</taxon>
        <taxon>metagenomes</taxon>
        <taxon>ecological metagenomes</taxon>
    </lineage>
</organism>
<dbReference type="GO" id="GO:0030001">
    <property type="term" value="P:metal ion transport"/>
    <property type="evidence" value="ECO:0007669"/>
    <property type="project" value="InterPro"/>
</dbReference>